<dbReference type="AlphaFoldDB" id="A0A4C1SMV1"/>
<dbReference type="STRING" id="151549.A0A4C1SMV1"/>
<dbReference type="OrthoDB" id="412981at2759"/>
<evidence type="ECO:0000313" key="1">
    <source>
        <dbReference type="EMBL" id="GBP03462.1"/>
    </source>
</evidence>
<dbReference type="GO" id="GO:0003964">
    <property type="term" value="F:RNA-directed DNA polymerase activity"/>
    <property type="evidence" value="ECO:0007669"/>
    <property type="project" value="UniProtKB-KW"/>
</dbReference>
<name>A0A4C1SMV1_EUMVA</name>
<proteinExistence type="predicted"/>
<keyword evidence="1" id="KW-0808">Transferase</keyword>
<protein>
    <submittedName>
        <fullName evidence="1">Probable RNA-directed DNA polymerase from transposon X-element</fullName>
    </submittedName>
</protein>
<keyword evidence="1" id="KW-0548">Nucleotidyltransferase</keyword>
<accession>A0A4C1SMV1</accession>
<gene>
    <name evidence="1" type="ORF">EVAR_72162_1</name>
</gene>
<keyword evidence="2" id="KW-1185">Reference proteome</keyword>
<keyword evidence="1" id="KW-0695">RNA-directed DNA polymerase</keyword>
<dbReference type="Proteomes" id="UP000299102">
    <property type="component" value="Unassembled WGS sequence"/>
</dbReference>
<dbReference type="PANTHER" id="PTHR19446">
    <property type="entry name" value="REVERSE TRANSCRIPTASES"/>
    <property type="match status" value="1"/>
</dbReference>
<dbReference type="EMBL" id="BGZK01007332">
    <property type="protein sequence ID" value="GBP03462.1"/>
    <property type="molecule type" value="Genomic_DNA"/>
</dbReference>
<comment type="caution">
    <text evidence="1">The sequence shown here is derived from an EMBL/GenBank/DDBJ whole genome shotgun (WGS) entry which is preliminary data.</text>
</comment>
<reference evidence="1 2" key="1">
    <citation type="journal article" date="2019" name="Commun. Biol.">
        <title>The bagworm genome reveals a unique fibroin gene that provides high tensile strength.</title>
        <authorList>
            <person name="Kono N."/>
            <person name="Nakamura H."/>
            <person name="Ohtoshi R."/>
            <person name="Tomita M."/>
            <person name="Numata K."/>
            <person name="Arakawa K."/>
        </authorList>
    </citation>
    <scope>NUCLEOTIDE SEQUENCE [LARGE SCALE GENOMIC DNA]</scope>
</reference>
<evidence type="ECO:0000313" key="2">
    <source>
        <dbReference type="Proteomes" id="UP000299102"/>
    </source>
</evidence>
<organism evidence="1 2">
    <name type="scientific">Eumeta variegata</name>
    <name type="common">Bagworm moth</name>
    <name type="synonym">Eumeta japonica</name>
    <dbReference type="NCBI Taxonomy" id="151549"/>
    <lineage>
        <taxon>Eukaryota</taxon>
        <taxon>Metazoa</taxon>
        <taxon>Ecdysozoa</taxon>
        <taxon>Arthropoda</taxon>
        <taxon>Hexapoda</taxon>
        <taxon>Insecta</taxon>
        <taxon>Pterygota</taxon>
        <taxon>Neoptera</taxon>
        <taxon>Endopterygota</taxon>
        <taxon>Lepidoptera</taxon>
        <taxon>Glossata</taxon>
        <taxon>Ditrysia</taxon>
        <taxon>Tineoidea</taxon>
        <taxon>Psychidae</taxon>
        <taxon>Oiketicinae</taxon>
        <taxon>Eumeta</taxon>
    </lineage>
</organism>
<sequence>MRSIGIRVGSSEQEIRLFAAYRPRVPGYVFRTSTLSLAIKPHTRYRRPQRQTPRRGVALLRAGRLLMEDAERHGYEEADASRSRVRHVHATSAYFVTVGTGTSNSSQAALRQRVDWENFEKSLEALHLGSSFEIAADVEASAKLLVDKIKETQVRATTLLPASTSRRGDLPLSIKRRLRFKRRLHKLWTGTRCPKLKQELNDLSRNTSEAVKDFRGATWEATIDCAGESARDLNQFCRQLTKAAAPNCPVTDRSGVRRYDAKARAEVIAEYLAEKFIPNPPATSPKMQEHYIQVENRVEEFMVTAPPPLPGDLFITPAALHKIVIRLPKKKAPGPDGISTAALWHLPEGQLGKIITIPKAEKDPRKPENIQPITVLSHVAKTFECALLTKLRLFLTPRKEQYALRSGHSTTLQLIRVLHHFASEGNCGRCTVAVLLDMGKAFDRVWHGGLIHKLLDPPLPPALIRVVTGFLQRLSFCVAVDDVLSAHARYERGTAGPEEYSAPYDCGAGWYVKNDVIARPLRVETVEEFVRMLARRASNRADAGPYLFLHNLAHTMTDQRKDTSSHETWYQNRPTKGRCELTHTGQLTKVTTKKDPREQCPP</sequence>